<organism evidence="6 7">
    <name type="scientific">Luteococcus sanguinis</name>
    <dbReference type="NCBI Taxonomy" id="174038"/>
    <lineage>
        <taxon>Bacteria</taxon>
        <taxon>Bacillati</taxon>
        <taxon>Actinomycetota</taxon>
        <taxon>Actinomycetes</taxon>
        <taxon>Propionibacteriales</taxon>
        <taxon>Propionibacteriaceae</taxon>
        <taxon>Luteococcus</taxon>
    </lineage>
</organism>
<dbReference type="RefSeq" id="WP_343885481.1">
    <property type="nucleotide sequence ID" value="NZ_BAAAKI010000006.1"/>
</dbReference>
<comment type="subcellular location">
    <subcellularLocation>
        <location evidence="1">Membrane</location>
        <topology evidence="1">Multi-pass membrane protein</topology>
    </subcellularLocation>
</comment>
<keyword evidence="2 5" id="KW-0812">Transmembrane</keyword>
<accession>A0ABW1WXG5</accession>
<sequence>MINPIRIAARGLLASVFIGGGLNQLKAPAAIAPAVEAAEQQYGISLPIAAKDLVTFNGAAMVAGGAALALGIKPRTVATGLVASLVPTTIVGHPFWAIEDPHQKFEQQNSFFANAAIIGSLLLVALNGDGRD</sequence>
<keyword evidence="3 5" id="KW-1133">Transmembrane helix</keyword>
<reference evidence="7" key="1">
    <citation type="journal article" date="2019" name="Int. J. Syst. Evol. Microbiol.">
        <title>The Global Catalogue of Microorganisms (GCM) 10K type strain sequencing project: providing services to taxonomists for standard genome sequencing and annotation.</title>
        <authorList>
            <consortium name="The Broad Institute Genomics Platform"/>
            <consortium name="The Broad Institute Genome Sequencing Center for Infectious Disease"/>
            <person name="Wu L."/>
            <person name="Ma J."/>
        </authorList>
    </citation>
    <scope>NUCLEOTIDE SEQUENCE [LARGE SCALE GENOMIC DNA]</scope>
    <source>
        <strain evidence="7">CGMCC 1.15277</strain>
    </source>
</reference>
<evidence type="ECO:0000256" key="1">
    <source>
        <dbReference type="ARBA" id="ARBA00004141"/>
    </source>
</evidence>
<feature type="transmembrane region" description="Helical" evidence="5">
    <location>
        <begin position="53"/>
        <end position="70"/>
    </location>
</feature>
<evidence type="ECO:0000313" key="6">
    <source>
        <dbReference type="EMBL" id="MFC6395503.1"/>
    </source>
</evidence>
<name>A0ABW1WXG5_9ACTN</name>
<evidence type="ECO:0000256" key="5">
    <source>
        <dbReference type="SAM" id="Phobius"/>
    </source>
</evidence>
<keyword evidence="4 5" id="KW-0472">Membrane</keyword>
<proteinExistence type="predicted"/>
<feature type="transmembrane region" description="Helical" evidence="5">
    <location>
        <begin position="77"/>
        <end position="98"/>
    </location>
</feature>
<dbReference type="Pfam" id="PF07681">
    <property type="entry name" value="DoxX"/>
    <property type="match status" value="1"/>
</dbReference>
<dbReference type="EMBL" id="JBHSUA010000003">
    <property type="protein sequence ID" value="MFC6395503.1"/>
    <property type="molecule type" value="Genomic_DNA"/>
</dbReference>
<keyword evidence="7" id="KW-1185">Reference proteome</keyword>
<dbReference type="InterPro" id="IPR032808">
    <property type="entry name" value="DoxX"/>
</dbReference>
<feature type="transmembrane region" description="Helical" evidence="5">
    <location>
        <begin position="110"/>
        <end position="128"/>
    </location>
</feature>
<gene>
    <name evidence="6" type="ORF">ACFP57_00630</name>
</gene>
<evidence type="ECO:0000256" key="2">
    <source>
        <dbReference type="ARBA" id="ARBA00022692"/>
    </source>
</evidence>
<evidence type="ECO:0000256" key="3">
    <source>
        <dbReference type="ARBA" id="ARBA00022989"/>
    </source>
</evidence>
<dbReference type="Proteomes" id="UP001596266">
    <property type="component" value="Unassembled WGS sequence"/>
</dbReference>
<protein>
    <submittedName>
        <fullName evidence="6">DoxX family membrane protein</fullName>
    </submittedName>
</protein>
<evidence type="ECO:0000313" key="7">
    <source>
        <dbReference type="Proteomes" id="UP001596266"/>
    </source>
</evidence>
<evidence type="ECO:0000256" key="4">
    <source>
        <dbReference type="ARBA" id="ARBA00023136"/>
    </source>
</evidence>
<comment type="caution">
    <text evidence="6">The sequence shown here is derived from an EMBL/GenBank/DDBJ whole genome shotgun (WGS) entry which is preliminary data.</text>
</comment>